<sequence>MYGIKTRLCLSVLFALTLISPAWAQTFDFGEIKSPILFQGNYKYAYRDPAVVYHEGKFHLYFTLVEKAKDKGMYWYTAQSVSEDLVHWTYPKIITPCDRNLNYSSPGNIVRKDGQWIMCLQTYPTPNKERFGNKDSRVWIMRSEDLENWSEPELLKVKGNDVVVEDMGRMIDPYLLEDADEPGKWWCYYKQNGVSMSYSYDLKNWTYAGNAHSGENVTVIRQNGEYVLLHSPRNGIGVKRSKTPQEWGEDEALLTLGQKDWPWAKRRLTAATVVDLTKEKRFGKYIMFFHGSPVNPKNPRSDAHNKASLAIAWSDDLKTWTWPGKNSQPK</sequence>
<keyword evidence="1" id="KW-0732">Signal</keyword>
<evidence type="ECO:0000256" key="1">
    <source>
        <dbReference type="SAM" id="SignalP"/>
    </source>
</evidence>
<name>A0AAU9DJI8_9BACT</name>
<accession>A0AAU9DJI8</accession>
<evidence type="ECO:0000313" key="3">
    <source>
        <dbReference type="Proteomes" id="UP001348817"/>
    </source>
</evidence>
<reference evidence="2 3" key="1">
    <citation type="submission" date="2021-12" db="EMBL/GenBank/DDBJ databases">
        <title>Genome sequencing of bacteria with rrn-lacking chromosome and rrn-plasmid.</title>
        <authorList>
            <person name="Anda M."/>
            <person name="Iwasaki W."/>
        </authorList>
    </citation>
    <scope>NUCLEOTIDE SEQUENCE [LARGE SCALE GENOMIC DNA]</scope>
    <source>
        <strain evidence="2 3">DSM 100852</strain>
    </source>
</reference>
<feature type="signal peptide" evidence="1">
    <location>
        <begin position="1"/>
        <end position="24"/>
    </location>
</feature>
<protein>
    <recommendedName>
        <fullName evidence="4">Glycosyl hydrolases family 43</fullName>
    </recommendedName>
</protein>
<evidence type="ECO:0008006" key="4">
    <source>
        <dbReference type="Google" id="ProtNLM"/>
    </source>
</evidence>
<dbReference type="AlphaFoldDB" id="A0AAU9DJI8"/>
<dbReference type="SUPFAM" id="SSF75005">
    <property type="entry name" value="Arabinanase/levansucrase/invertase"/>
    <property type="match status" value="2"/>
</dbReference>
<keyword evidence="3" id="KW-1185">Reference proteome</keyword>
<dbReference type="RefSeq" id="WP_338392878.1">
    <property type="nucleotide sequence ID" value="NZ_AP025314.1"/>
</dbReference>
<proteinExistence type="predicted"/>
<dbReference type="Gene3D" id="2.115.10.20">
    <property type="entry name" value="Glycosyl hydrolase domain, family 43"/>
    <property type="match status" value="2"/>
</dbReference>
<gene>
    <name evidence="2" type="ORF">FUAX_38120</name>
</gene>
<feature type="chain" id="PRO_5043863196" description="Glycosyl hydrolases family 43" evidence="1">
    <location>
        <begin position="25"/>
        <end position="330"/>
    </location>
</feature>
<dbReference type="InterPro" id="IPR023296">
    <property type="entry name" value="Glyco_hydro_beta-prop_sf"/>
</dbReference>
<organism evidence="2 3">
    <name type="scientific">Fulvitalea axinellae</name>
    <dbReference type="NCBI Taxonomy" id="1182444"/>
    <lineage>
        <taxon>Bacteria</taxon>
        <taxon>Pseudomonadati</taxon>
        <taxon>Bacteroidota</taxon>
        <taxon>Cytophagia</taxon>
        <taxon>Cytophagales</taxon>
        <taxon>Persicobacteraceae</taxon>
        <taxon>Fulvitalea</taxon>
    </lineage>
</organism>
<dbReference type="Proteomes" id="UP001348817">
    <property type="component" value="Chromosome"/>
</dbReference>
<dbReference type="KEGG" id="fax:FUAX_38120"/>
<evidence type="ECO:0000313" key="2">
    <source>
        <dbReference type="EMBL" id="BDD11380.1"/>
    </source>
</evidence>
<dbReference type="EMBL" id="AP025314">
    <property type="protein sequence ID" value="BDD11380.1"/>
    <property type="molecule type" value="Genomic_DNA"/>
</dbReference>